<protein>
    <submittedName>
        <fullName evidence="4">Tub family, putative</fullName>
    </submittedName>
</protein>
<dbReference type="OrthoDB" id="8775810at2759"/>
<accession>A0A7G2CLC1</accession>
<dbReference type="VEuPathDB" id="TriTrypDB:ADEAN_000686800"/>
<evidence type="ECO:0000313" key="5">
    <source>
        <dbReference type="Proteomes" id="UP000515908"/>
    </source>
</evidence>
<dbReference type="Proteomes" id="UP000515908">
    <property type="component" value="Chromosome 13"/>
</dbReference>
<dbReference type="InterPro" id="IPR000007">
    <property type="entry name" value="Tubby_C"/>
</dbReference>
<feature type="domain" description="Tubby C-terminal" evidence="3">
    <location>
        <begin position="331"/>
        <end position="426"/>
    </location>
</feature>
<dbReference type="PRINTS" id="PR01573">
    <property type="entry name" value="SUPERTUBBY"/>
</dbReference>
<dbReference type="InterPro" id="IPR025659">
    <property type="entry name" value="Tubby-like_C"/>
</dbReference>
<name>A0A7G2CLC1_9TRYP</name>
<evidence type="ECO:0000313" key="4">
    <source>
        <dbReference type="EMBL" id="CAD2219363.1"/>
    </source>
</evidence>
<feature type="region of interest" description="Disordered" evidence="2">
    <location>
        <begin position="1"/>
        <end position="97"/>
    </location>
</feature>
<evidence type="ECO:0000256" key="2">
    <source>
        <dbReference type="SAM" id="MobiDB-lite"/>
    </source>
</evidence>
<dbReference type="Pfam" id="PF01167">
    <property type="entry name" value="Tub"/>
    <property type="match status" value="1"/>
</dbReference>
<evidence type="ECO:0000256" key="1">
    <source>
        <dbReference type="ARBA" id="ARBA00007129"/>
    </source>
</evidence>
<evidence type="ECO:0000259" key="3">
    <source>
        <dbReference type="Pfam" id="PF01167"/>
    </source>
</evidence>
<dbReference type="AlphaFoldDB" id="A0A7G2CLC1"/>
<dbReference type="EMBL" id="LR877157">
    <property type="protein sequence ID" value="CAD2219363.1"/>
    <property type="molecule type" value="Genomic_DNA"/>
</dbReference>
<comment type="similarity">
    <text evidence="1">Belongs to the TUB family.</text>
</comment>
<dbReference type="PANTHER" id="PTHR16517:SF7">
    <property type="entry name" value="PROTEIN KING TUBBY"/>
    <property type="match status" value="1"/>
</dbReference>
<organism evidence="4 5">
    <name type="scientific">Angomonas deanei</name>
    <dbReference type="NCBI Taxonomy" id="59799"/>
    <lineage>
        <taxon>Eukaryota</taxon>
        <taxon>Discoba</taxon>
        <taxon>Euglenozoa</taxon>
        <taxon>Kinetoplastea</taxon>
        <taxon>Metakinetoplastina</taxon>
        <taxon>Trypanosomatida</taxon>
        <taxon>Trypanosomatidae</taxon>
        <taxon>Strigomonadinae</taxon>
        <taxon>Angomonas</taxon>
    </lineage>
</organism>
<dbReference type="SUPFAM" id="SSF54518">
    <property type="entry name" value="Tubby C-terminal domain-like"/>
    <property type="match status" value="1"/>
</dbReference>
<dbReference type="PANTHER" id="PTHR16517">
    <property type="entry name" value="TUBBY-RELATED"/>
    <property type="match status" value="1"/>
</dbReference>
<reference evidence="4 5" key="1">
    <citation type="submission" date="2020-08" db="EMBL/GenBank/DDBJ databases">
        <authorList>
            <person name="Newling K."/>
            <person name="Davey J."/>
            <person name="Forrester S."/>
        </authorList>
    </citation>
    <scope>NUCLEOTIDE SEQUENCE [LARGE SCALE GENOMIC DNA]</scope>
    <source>
        <strain evidence="5">Crithidia deanei Carvalho (ATCC PRA-265)</strain>
    </source>
</reference>
<sequence length="436" mass="48131">MSVPKPPSGERGNFSRSRVVVSEQPPTSSQPASPMKHSDPEKKPPPAEEKTSLSAAAVNSAFGNTGEESPKQGTRRKSSFVAPTSKRGSDAVSMYSASQSILPVDPRDRLYYRPRRHLIQCYVDRKKNHKKNLVKTLSPGKNCIYSFHLEFTNEFVIACEPRPVLGRRTVADNSDGINGQQYTVEQGPGTTLFSINPADLEDPNAFVGKMSRRSKGLELVMFSEGNNATRKELAAIMMLPSEDGQRRFRVILPTIDPDTGFIRPVEGGEVKFLRDGRGTSIVGGSRAGLAEAMLEFSGDDDDNPGSMTRSQAPTFAALTEPQAEVHGTAKKLTMHCQLVREFLTNGEKSPNIIVLENRKPQWDSVLRGYQLNFHGRATEASEKNFQLVSPKDPEKVVMLFGKQKSDRYSVDFRYPLCGLQAAAIASALMEYKMITK</sequence>
<dbReference type="Gene3D" id="3.20.90.10">
    <property type="entry name" value="Tubby Protein, Chain A"/>
    <property type="match status" value="1"/>
</dbReference>
<proteinExistence type="inferred from homology"/>
<feature type="compositionally biased region" description="Basic and acidic residues" evidence="2">
    <location>
        <begin position="36"/>
        <end position="51"/>
    </location>
</feature>
<gene>
    <name evidence="4" type="ORF">ADEAN_000686800</name>
</gene>
<keyword evidence="5" id="KW-1185">Reference proteome</keyword>